<comment type="caution">
    <text evidence="3">The sequence shown here is derived from an EMBL/GenBank/DDBJ whole genome shotgun (WGS) entry which is preliminary data.</text>
</comment>
<gene>
    <name evidence="3" type="ORF">S01H1_36793</name>
</gene>
<dbReference type="InterPro" id="IPR030820">
    <property type="entry name" value="OMP_myx_plus_Proteobacteria"/>
</dbReference>
<feature type="domain" description="Outer membrane protein beta-barrel" evidence="2">
    <location>
        <begin position="65"/>
        <end position="224"/>
    </location>
</feature>
<dbReference type="Gene3D" id="2.40.160.20">
    <property type="match status" value="1"/>
</dbReference>
<evidence type="ECO:0000259" key="2">
    <source>
        <dbReference type="Pfam" id="PF13505"/>
    </source>
</evidence>
<dbReference type="NCBIfam" id="TIGR04565">
    <property type="entry name" value="OMP_myx_plus"/>
    <property type="match status" value="1"/>
</dbReference>
<dbReference type="Pfam" id="PF13505">
    <property type="entry name" value="OMP_b-brl"/>
    <property type="match status" value="1"/>
</dbReference>
<name>X0V4B4_9ZZZZ</name>
<dbReference type="InterPro" id="IPR011250">
    <property type="entry name" value="OMP/PagP_B-barrel"/>
</dbReference>
<organism evidence="3">
    <name type="scientific">marine sediment metagenome</name>
    <dbReference type="NCBI Taxonomy" id="412755"/>
    <lineage>
        <taxon>unclassified sequences</taxon>
        <taxon>metagenomes</taxon>
        <taxon>ecological metagenomes</taxon>
    </lineage>
</organism>
<protein>
    <recommendedName>
        <fullName evidence="2">Outer membrane protein beta-barrel domain-containing protein</fullName>
    </recommendedName>
</protein>
<evidence type="ECO:0000313" key="3">
    <source>
        <dbReference type="EMBL" id="GAG07363.1"/>
    </source>
</evidence>
<proteinExistence type="predicted"/>
<evidence type="ECO:0000256" key="1">
    <source>
        <dbReference type="ARBA" id="ARBA00022729"/>
    </source>
</evidence>
<keyword evidence="1" id="KW-0732">Signal</keyword>
<accession>X0V4B4</accession>
<dbReference type="PROSITE" id="PS51257">
    <property type="entry name" value="PROKAR_LIPOPROTEIN"/>
    <property type="match status" value="1"/>
</dbReference>
<dbReference type="InterPro" id="IPR027385">
    <property type="entry name" value="Beta-barrel_OMP"/>
</dbReference>
<dbReference type="AlphaFoldDB" id="X0V4B4"/>
<reference evidence="3" key="1">
    <citation type="journal article" date="2014" name="Front. Microbiol.">
        <title>High frequency of phylogenetically diverse reductive dehalogenase-homologous genes in deep subseafloor sedimentary metagenomes.</title>
        <authorList>
            <person name="Kawai M."/>
            <person name="Futagami T."/>
            <person name="Toyoda A."/>
            <person name="Takaki Y."/>
            <person name="Nishi S."/>
            <person name="Hori S."/>
            <person name="Arai W."/>
            <person name="Tsubouchi T."/>
            <person name="Morono Y."/>
            <person name="Uchiyama I."/>
            <person name="Ito T."/>
            <person name="Fujiyama A."/>
            <person name="Inagaki F."/>
            <person name="Takami H."/>
        </authorList>
    </citation>
    <scope>NUCLEOTIDE SEQUENCE</scope>
    <source>
        <strain evidence="3">Expedition CK06-06</strain>
    </source>
</reference>
<dbReference type="EMBL" id="BARS01023080">
    <property type="protein sequence ID" value="GAG07363.1"/>
    <property type="molecule type" value="Genomic_DNA"/>
</dbReference>
<dbReference type="SUPFAM" id="SSF56925">
    <property type="entry name" value="OMPA-like"/>
    <property type="match status" value="1"/>
</dbReference>
<sequence>MDSRILILFLRGLLLGLFAVIMSGCASGMKSGIAPETASAADGAVIDPDVARRDIDPPKIDTDDFEIGGYVGLMSVEDFETNAVYGLRMDYHITEKFFVEGNYGRTTVGESSYEKLSGGAQLLPDDQRELTYYDLSIGYNLLPGEAFVGRNRAFNGALYVQAGAGNTDFAGDNHFTLMLGAGYRMLLWRAMTMHFDFRDHIWDSELLGSSKTTHNIQLSFGLGFFF</sequence>